<keyword evidence="3" id="KW-0862">Zinc</keyword>
<dbReference type="GO" id="GO:0007131">
    <property type="term" value="P:reciprocal meiotic recombination"/>
    <property type="evidence" value="ECO:0007669"/>
    <property type="project" value="InterPro"/>
</dbReference>
<dbReference type="GO" id="GO:0007129">
    <property type="term" value="P:homologous chromosome pairing at meiosis"/>
    <property type="evidence" value="ECO:0007669"/>
    <property type="project" value="TreeGrafter"/>
</dbReference>
<evidence type="ECO:0000256" key="2">
    <source>
        <dbReference type="ARBA" id="ARBA00022771"/>
    </source>
</evidence>
<dbReference type="GO" id="GO:0019789">
    <property type="term" value="F:SUMO transferase activity"/>
    <property type="evidence" value="ECO:0007669"/>
    <property type="project" value="InterPro"/>
</dbReference>
<dbReference type="GO" id="GO:0016925">
    <property type="term" value="P:protein sumoylation"/>
    <property type="evidence" value="ECO:0007669"/>
    <property type="project" value="TreeGrafter"/>
</dbReference>
<dbReference type="PANTHER" id="PTHR22663:SF17">
    <property type="entry name" value="RING FINGER PROTEIN NARYA-RELATED"/>
    <property type="match status" value="1"/>
</dbReference>
<dbReference type="PANTHER" id="PTHR22663">
    <property type="entry name" value="RING FINGER PROTEIN NARYA-RELATED"/>
    <property type="match status" value="1"/>
</dbReference>
<dbReference type="Pfam" id="PF14634">
    <property type="entry name" value="zf-RING_5"/>
    <property type="match status" value="1"/>
</dbReference>
<dbReference type="GO" id="GO:0008270">
    <property type="term" value="F:zinc ion binding"/>
    <property type="evidence" value="ECO:0007669"/>
    <property type="project" value="UniProtKB-KW"/>
</dbReference>
<keyword evidence="2" id="KW-0863">Zinc-finger</keyword>
<dbReference type="InterPro" id="IPR017907">
    <property type="entry name" value="Znf_RING_CS"/>
</dbReference>
<dbReference type="PROSITE" id="PS50089">
    <property type="entry name" value="ZF_RING_2"/>
    <property type="match status" value="1"/>
</dbReference>
<dbReference type="InterPro" id="IPR001841">
    <property type="entry name" value="Znf_RING"/>
</dbReference>
<dbReference type="InterPro" id="IPR042123">
    <property type="entry name" value="Zip3/RNF212-like"/>
</dbReference>
<keyword evidence="4" id="KW-0469">Meiosis</keyword>
<evidence type="ECO:0000256" key="3">
    <source>
        <dbReference type="ARBA" id="ARBA00022833"/>
    </source>
</evidence>
<accession>N6UIR4</accession>
<dbReference type="GO" id="GO:0000795">
    <property type="term" value="C:synaptonemal complex"/>
    <property type="evidence" value="ECO:0007669"/>
    <property type="project" value="InterPro"/>
</dbReference>
<name>N6UIR4_DENPD</name>
<sequence>MNWVRCNKCFSKLESSMKFYLAECGHIFCSRCLIKGAQSEKCIVCNKSISSMEISKNMDSKMQMFFWPIENVVQNSLQILTFQSMHKDLYLQGLNKRYNLAKKECIGFYNANKKLQHENHALKDMLKRVMTQKEPSPAQMVPRAYPTPVHRDPVMRGTISSTPSFRDKVPGKSGYPLLRFPRK</sequence>
<dbReference type="PROSITE" id="PS00518">
    <property type="entry name" value="ZF_RING_1"/>
    <property type="match status" value="1"/>
</dbReference>
<dbReference type="AlphaFoldDB" id="N6UIR4"/>
<organism evidence="5">
    <name type="scientific">Dendroctonus ponderosae</name>
    <name type="common">Mountain pine beetle</name>
    <dbReference type="NCBI Taxonomy" id="77166"/>
    <lineage>
        <taxon>Eukaryota</taxon>
        <taxon>Metazoa</taxon>
        <taxon>Ecdysozoa</taxon>
        <taxon>Arthropoda</taxon>
        <taxon>Hexapoda</taxon>
        <taxon>Insecta</taxon>
        <taxon>Pterygota</taxon>
        <taxon>Neoptera</taxon>
        <taxon>Endopterygota</taxon>
        <taxon>Coleoptera</taxon>
        <taxon>Polyphaga</taxon>
        <taxon>Cucujiformia</taxon>
        <taxon>Curculionidae</taxon>
        <taxon>Scolytinae</taxon>
        <taxon>Dendroctonus</taxon>
    </lineage>
</organism>
<evidence type="ECO:0000313" key="5">
    <source>
        <dbReference type="EMBL" id="ENN81615.1"/>
    </source>
</evidence>
<evidence type="ECO:0000256" key="1">
    <source>
        <dbReference type="ARBA" id="ARBA00022723"/>
    </source>
</evidence>
<dbReference type="Gene3D" id="3.30.40.10">
    <property type="entry name" value="Zinc/RING finger domain, C3HC4 (zinc finger)"/>
    <property type="match status" value="1"/>
</dbReference>
<dbReference type="HOGENOM" id="CLU_1236333_0_0_1"/>
<gene>
    <name evidence="5" type="ORF">YQE_01978</name>
</gene>
<reference evidence="5" key="1">
    <citation type="journal article" date="2013" name="Genome Biol.">
        <title>Draft genome of the mountain pine beetle, Dendroctonus ponderosae Hopkins, a major forest pest.</title>
        <authorList>
            <person name="Keeling C.I."/>
            <person name="Yuen M.M."/>
            <person name="Liao N.Y."/>
            <person name="Docking T.R."/>
            <person name="Chan S.K."/>
            <person name="Taylor G.A."/>
            <person name="Palmquist D.L."/>
            <person name="Jackman S.D."/>
            <person name="Nguyen A."/>
            <person name="Li M."/>
            <person name="Henderson H."/>
            <person name="Janes J.K."/>
            <person name="Zhao Y."/>
            <person name="Pandoh P."/>
            <person name="Moore R."/>
            <person name="Sperling F.A."/>
            <person name="Huber D.P."/>
            <person name="Birol I."/>
            <person name="Jones S.J."/>
            <person name="Bohlmann J."/>
        </authorList>
    </citation>
    <scope>NUCLEOTIDE SEQUENCE</scope>
</reference>
<feature type="non-terminal residue" evidence="5">
    <location>
        <position position="1"/>
    </location>
</feature>
<evidence type="ECO:0000256" key="4">
    <source>
        <dbReference type="ARBA" id="ARBA00023254"/>
    </source>
</evidence>
<proteinExistence type="predicted"/>
<keyword evidence="1" id="KW-0479">Metal-binding</keyword>
<dbReference type="InterPro" id="IPR013083">
    <property type="entry name" value="Znf_RING/FYVE/PHD"/>
</dbReference>
<protein>
    <submittedName>
        <fullName evidence="5">Uncharacterized protein</fullName>
    </submittedName>
</protein>
<dbReference type="EMBL" id="KB740081">
    <property type="protein sequence ID" value="ENN81615.1"/>
    <property type="molecule type" value="Genomic_DNA"/>
</dbReference>
<dbReference type="SUPFAM" id="SSF57850">
    <property type="entry name" value="RING/U-box"/>
    <property type="match status" value="1"/>
</dbReference>